<protein>
    <submittedName>
        <fullName evidence="2">Uncharacterized protein</fullName>
    </submittedName>
</protein>
<name>A0A3P7K7Z7_STRVU</name>
<proteinExistence type="predicted"/>
<evidence type="ECO:0000256" key="1">
    <source>
        <dbReference type="SAM" id="MobiDB-lite"/>
    </source>
</evidence>
<dbReference type="Proteomes" id="UP000270094">
    <property type="component" value="Unassembled WGS sequence"/>
</dbReference>
<reference evidence="2 3" key="1">
    <citation type="submission" date="2018-11" db="EMBL/GenBank/DDBJ databases">
        <authorList>
            <consortium name="Pathogen Informatics"/>
        </authorList>
    </citation>
    <scope>NUCLEOTIDE SEQUENCE [LARGE SCALE GENOMIC DNA]</scope>
</reference>
<organism evidence="2 3">
    <name type="scientific">Strongylus vulgaris</name>
    <name type="common">Blood worm</name>
    <dbReference type="NCBI Taxonomy" id="40348"/>
    <lineage>
        <taxon>Eukaryota</taxon>
        <taxon>Metazoa</taxon>
        <taxon>Ecdysozoa</taxon>
        <taxon>Nematoda</taxon>
        <taxon>Chromadorea</taxon>
        <taxon>Rhabditida</taxon>
        <taxon>Rhabditina</taxon>
        <taxon>Rhabditomorpha</taxon>
        <taxon>Strongyloidea</taxon>
        <taxon>Strongylidae</taxon>
        <taxon>Strongylus</taxon>
    </lineage>
</organism>
<accession>A0A3P7K7Z7</accession>
<feature type="compositionally biased region" description="Basic and acidic residues" evidence="1">
    <location>
        <begin position="26"/>
        <end position="37"/>
    </location>
</feature>
<evidence type="ECO:0000313" key="2">
    <source>
        <dbReference type="EMBL" id="VDM65178.1"/>
    </source>
</evidence>
<keyword evidence="3" id="KW-1185">Reference proteome</keyword>
<dbReference type="AlphaFoldDB" id="A0A3P7K7Z7"/>
<feature type="region of interest" description="Disordered" evidence="1">
    <location>
        <begin position="20"/>
        <end position="51"/>
    </location>
</feature>
<dbReference type="EMBL" id="UYYB01000246">
    <property type="protein sequence ID" value="VDM65178.1"/>
    <property type="molecule type" value="Genomic_DNA"/>
</dbReference>
<sequence>MSRLRDPESSRQTLMGWSYNEKNRRHMDTKNFGRDSTRSNALEGGHTLDGRRVRYMDGPAEFSAGSE</sequence>
<evidence type="ECO:0000313" key="3">
    <source>
        <dbReference type="Proteomes" id="UP000270094"/>
    </source>
</evidence>
<gene>
    <name evidence="2" type="ORF">SVUK_LOCUS176</name>
</gene>